<dbReference type="EMBL" id="AP014564">
    <property type="protein sequence ID" value="BAV94574.1"/>
    <property type="molecule type" value="Genomic_DNA"/>
</dbReference>
<accession>A0A1J1E5I6</accession>
<evidence type="ECO:0000313" key="2">
    <source>
        <dbReference type="Proteomes" id="UP000243197"/>
    </source>
</evidence>
<organism evidence="1 2">
    <name type="scientific">Ichthyobacterium seriolicida</name>
    <dbReference type="NCBI Taxonomy" id="242600"/>
    <lineage>
        <taxon>Bacteria</taxon>
        <taxon>Pseudomonadati</taxon>
        <taxon>Bacteroidota</taxon>
        <taxon>Flavobacteriia</taxon>
        <taxon>Flavobacteriales</taxon>
        <taxon>Ichthyobacteriaceae</taxon>
        <taxon>Ichthyobacterium</taxon>
    </lineage>
</organism>
<name>A0A1J1E5I6_9FLAO</name>
<dbReference type="AlphaFoldDB" id="A0A1J1E5I6"/>
<proteinExistence type="predicted"/>
<dbReference type="KEGG" id="ise:JBKA6_0561"/>
<evidence type="ECO:0000313" key="1">
    <source>
        <dbReference type="EMBL" id="BAV94574.1"/>
    </source>
</evidence>
<dbReference type="Proteomes" id="UP000243197">
    <property type="component" value="Chromosome"/>
</dbReference>
<reference evidence="1 2" key="1">
    <citation type="submission" date="2014-03" db="EMBL/GenBank/DDBJ databases">
        <title>complete genome sequence of Flavobacteriaceae bacterium JBKA-6.</title>
        <authorList>
            <person name="Takano T."/>
            <person name="Nakamura Y."/>
            <person name="Takuma S."/>
            <person name="Yasuike M."/>
            <person name="Matsuyama T."/>
            <person name="Sakai T."/>
            <person name="Fujiwara A."/>
            <person name="Kimoto K."/>
            <person name="Fukuda Y."/>
            <person name="Kondo H."/>
            <person name="Hirono I."/>
            <person name="Nakayasu C."/>
        </authorList>
    </citation>
    <scope>NUCLEOTIDE SEQUENCE [LARGE SCALE GENOMIC DNA]</scope>
    <source>
        <strain evidence="1 2">JBKA-6</strain>
    </source>
</reference>
<gene>
    <name evidence="1" type="ORF">JBKA6_0561</name>
</gene>
<sequence length="87" mass="9956">MPTARVLKNINSKYLLFTDESKQQLESLDIDTLQVKKMLKDGDVNFSESDTSLDSCKIYQIESESFIVRVKNCDSTALLIHAKRKND</sequence>
<keyword evidence="2" id="KW-1185">Reference proteome</keyword>
<protein>
    <submittedName>
        <fullName evidence="1">Uncharacterized protein</fullName>
    </submittedName>
</protein>